<feature type="transmembrane region" description="Helical" evidence="1">
    <location>
        <begin position="111"/>
        <end position="129"/>
    </location>
</feature>
<evidence type="ECO:0000256" key="1">
    <source>
        <dbReference type="SAM" id="Phobius"/>
    </source>
</evidence>
<keyword evidence="1" id="KW-0812">Transmembrane</keyword>
<feature type="transmembrane region" description="Helical" evidence="1">
    <location>
        <begin position="191"/>
        <end position="212"/>
    </location>
</feature>
<feature type="transmembrane region" description="Helical" evidence="1">
    <location>
        <begin position="218"/>
        <end position="241"/>
    </location>
</feature>
<evidence type="ECO:0000313" key="3">
    <source>
        <dbReference type="Proteomes" id="UP000265581"/>
    </source>
</evidence>
<keyword evidence="3" id="KW-1185">Reference proteome</keyword>
<comment type="caution">
    <text evidence="2">The sequence shown here is derived from an EMBL/GenBank/DDBJ whole genome shotgun (WGS) entry which is preliminary data.</text>
</comment>
<protein>
    <submittedName>
        <fullName evidence="2">Uncharacterized protein</fullName>
    </submittedName>
</protein>
<dbReference type="EMBL" id="QUBR01000001">
    <property type="protein sequence ID" value="REK72231.1"/>
    <property type="molecule type" value="Genomic_DNA"/>
</dbReference>
<organism evidence="2 3">
    <name type="scientific">Aeromicrobium endophyticum</name>
    <dbReference type="NCBI Taxonomy" id="2292704"/>
    <lineage>
        <taxon>Bacteria</taxon>
        <taxon>Bacillati</taxon>
        <taxon>Actinomycetota</taxon>
        <taxon>Actinomycetes</taxon>
        <taxon>Propionibacteriales</taxon>
        <taxon>Nocardioidaceae</taxon>
        <taxon>Aeromicrobium</taxon>
    </lineage>
</organism>
<keyword evidence="1" id="KW-1133">Transmembrane helix</keyword>
<feature type="transmembrane region" description="Helical" evidence="1">
    <location>
        <begin position="149"/>
        <end position="170"/>
    </location>
</feature>
<keyword evidence="1" id="KW-0472">Membrane</keyword>
<evidence type="ECO:0000313" key="2">
    <source>
        <dbReference type="EMBL" id="REK72231.1"/>
    </source>
</evidence>
<dbReference type="RefSeq" id="WP_119702364.1">
    <property type="nucleotide sequence ID" value="NZ_JBHSOI010000001.1"/>
</dbReference>
<reference evidence="2 3" key="1">
    <citation type="submission" date="2018-08" db="EMBL/GenBank/DDBJ databases">
        <title>Aeromicrobium sp. M2KJ-4, whole genome shotgun sequence.</title>
        <authorList>
            <person name="Tuo L."/>
        </authorList>
    </citation>
    <scope>NUCLEOTIDE SEQUENCE [LARGE SCALE GENOMIC DNA]</scope>
    <source>
        <strain evidence="2 3">M2KJ-4</strain>
    </source>
</reference>
<dbReference type="OrthoDB" id="3821931at2"/>
<dbReference type="Proteomes" id="UP000265581">
    <property type="component" value="Unassembled WGS sequence"/>
</dbReference>
<proteinExistence type="predicted"/>
<gene>
    <name evidence="2" type="ORF">DX116_00865</name>
</gene>
<accession>A0A371P8I0</accession>
<sequence>MDRAELKSKGVAARGYGTALFLDESDDVEPDAVVFTPHAGAWTVFATDGAAAVIETTRRSFTTDAEAFDYMHQCLREQIAARRAERVAQTQAEGAKPLPSLLSMYRKMDPTGVLTVLASIATTWGWLWISPLTYTREDEFKLYSGERGSYIFDADTGVWVVAACYGLAALNMSEQWSLGRHDGGRLVRRSIGIALGTTVFSSLALVCMSIRSDEIGSPLFWLPPVLALASSVAVALGLLAIRPPATQ</sequence>
<dbReference type="AlphaFoldDB" id="A0A371P8I0"/>
<name>A0A371P8I0_9ACTN</name>